<dbReference type="InterPro" id="IPR036864">
    <property type="entry name" value="Zn2-C6_fun-type_DNA-bd_sf"/>
</dbReference>
<evidence type="ECO:0000256" key="5">
    <source>
        <dbReference type="SAM" id="MobiDB-lite"/>
    </source>
</evidence>
<evidence type="ECO:0000256" key="4">
    <source>
        <dbReference type="ARBA" id="ARBA00023242"/>
    </source>
</evidence>
<evidence type="ECO:0000259" key="6">
    <source>
        <dbReference type="PROSITE" id="PS50048"/>
    </source>
</evidence>
<dbReference type="GO" id="GO:0003677">
    <property type="term" value="F:DNA binding"/>
    <property type="evidence" value="ECO:0007669"/>
    <property type="project" value="UniProtKB-KW"/>
</dbReference>
<dbReference type="GO" id="GO:0008270">
    <property type="term" value="F:zinc ion binding"/>
    <property type="evidence" value="ECO:0007669"/>
    <property type="project" value="InterPro"/>
</dbReference>
<evidence type="ECO:0000313" key="8">
    <source>
        <dbReference type="Proteomes" id="UP001385951"/>
    </source>
</evidence>
<dbReference type="Pfam" id="PF00172">
    <property type="entry name" value="Zn_clus"/>
    <property type="match status" value="1"/>
</dbReference>
<feature type="region of interest" description="Disordered" evidence="5">
    <location>
        <begin position="1"/>
        <end position="44"/>
    </location>
</feature>
<dbReference type="Gene3D" id="4.10.240.10">
    <property type="entry name" value="Zn(2)-C6 fungal-type DNA-binding domain"/>
    <property type="match status" value="1"/>
</dbReference>
<evidence type="ECO:0000313" key="7">
    <source>
        <dbReference type="EMBL" id="KAK7696615.1"/>
    </source>
</evidence>
<dbReference type="Proteomes" id="UP001385951">
    <property type="component" value="Unassembled WGS sequence"/>
</dbReference>
<dbReference type="PANTHER" id="PTHR31069:SF32">
    <property type="entry name" value="ARGININE METABOLISM REGULATION PROTEIN II"/>
    <property type="match status" value="1"/>
</dbReference>
<keyword evidence="4" id="KW-0539">Nucleus</keyword>
<dbReference type="SMART" id="SM00066">
    <property type="entry name" value="GAL4"/>
    <property type="match status" value="1"/>
</dbReference>
<dbReference type="GO" id="GO:0000981">
    <property type="term" value="F:DNA-binding transcription factor activity, RNA polymerase II-specific"/>
    <property type="evidence" value="ECO:0007669"/>
    <property type="project" value="InterPro"/>
</dbReference>
<name>A0AAW0GTM9_9APHY</name>
<dbReference type="InterPro" id="IPR001138">
    <property type="entry name" value="Zn2Cys6_DnaBD"/>
</dbReference>
<feature type="domain" description="Zn(2)-C6 fungal-type" evidence="6">
    <location>
        <begin position="52"/>
        <end position="82"/>
    </location>
</feature>
<feature type="region of interest" description="Disordered" evidence="5">
    <location>
        <begin position="87"/>
        <end position="145"/>
    </location>
</feature>
<protein>
    <recommendedName>
        <fullName evidence="6">Zn(2)-C6 fungal-type domain-containing protein</fullName>
    </recommendedName>
</protein>
<dbReference type="EMBL" id="JASBNA010000001">
    <property type="protein sequence ID" value="KAK7696615.1"/>
    <property type="molecule type" value="Genomic_DNA"/>
</dbReference>
<reference evidence="7 8" key="1">
    <citation type="submission" date="2022-09" db="EMBL/GenBank/DDBJ databases">
        <authorList>
            <person name="Palmer J.M."/>
        </authorList>
    </citation>
    <scope>NUCLEOTIDE SEQUENCE [LARGE SCALE GENOMIC DNA]</scope>
    <source>
        <strain evidence="7 8">DSM 7382</strain>
    </source>
</reference>
<dbReference type="PANTHER" id="PTHR31069">
    <property type="entry name" value="OLEATE-ACTIVATED TRANSCRIPTION FACTOR 1-RELATED"/>
    <property type="match status" value="1"/>
</dbReference>
<evidence type="ECO:0000256" key="3">
    <source>
        <dbReference type="ARBA" id="ARBA00023163"/>
    </source>
</evidence>
<organism evidence="7 8">
    <name type="scientific">Cerrena zonata</name>
    <dbReference type="NCBI Taxonomy" id="2478898"/>
    <lineage>
        <taxon>Eukaryota</taxon>
        <taxon>Fungi</taxon>
        <taxon>Dikarya</taxon>
        <taxon>Basidiomycota</taxon>
        <taxon>Agaricomycotina</taxon>
        <taxon>Agaricomycetes</taxon>
        <taxon>Polyporales</taxon>
        <taxon>Cerrenaceae</taxon>
        <taxon>Cerrena</taxon>
    </lineage>
</organism>
<sequence>MDSYPSSSRHGSSSPSNSRGSSVKSSGGTSRSSADAQNLLAPVVRSKRTPIACTECRRRQVKCTGTTPKCERCEKRGMKCEYIPCSQQKASSNDSPPPQSLPAGGHHSTPNRQYSSEYSPQQWQQPGIPFDPPYAPYNQQPVDWQGHPSQRAAMLQQPRYGAHGLHTQPLDGSPYTQSPYSHQQPYNVMNAPSGGSYVPRPIVPSQQSYGGMAMQNSYMASDASLGGSSLPYAYTSAGQPMGNAFGVPATHSYPGEYYHPDTDTFDPTAVGMVSSDPSNHYGDLPRPF</sequence>
<evidence type="ECO:0000256" key="1">
    <source>
        <dbReference type="ARBA" id="ARBA00023015"/>
    </source>
</evidence>
<feature type="compositionally biased region" description="Polar residues" evidence="5">
    <location>
        <begin position="174"/>
        <end position="187"/>
    </location>
</feature>
<keyword evidence="8" id="KW-1185">Reference proteome</keyword>
<dbReference type="InterPro" id="IPR050675">
    <property type="entry name" value="OAF3"/>
</dbReference>
<dbReference type="CDD" id="cd00067">
    <property type="entry name" value="GAL4"/>
    <property type="match status" value="1"/>
</dbReference>
<feature type="compositionally biased region" description="Low complexity" evidence="5">
    <location>
        <begin position="1"/>
        <end position="33"/>
    </location>
</feature>
<gene>
    <name evidence="7" type="ORF">QCA50_001273</name>
</gene>
<proteinExistence type="predicted"/>
<feature type="region of interest" description="Disordered" evidence="5">
    <location>
        <begin position="162"/>
        <end position="201"/>
    </location>
</feature>
<keyword evidence="3" id="KW-0804">Transcription</keyword>
<keyword evidence="1" id="KW-0805">Transcription regulation</keyword>
<dbReference type="AlphaFoldDB" id="A0AAW0GTM9"/>
<dbReference type="SUPFAM" id="SSF57701">
    <property type="entry name" value="Zn2/Cys6 DNA-binding domain"/>
    <property type="match status" value="1"/>
</dbReference>
<dbReference type="PROSITE" id="PS00463">
    <property type="entry name" value="ZN2_CY6_FUNGAL_1"/>
    <property type="match status" value="1"/>
</dbReference>
<evidence type="ECO:0000256" key="2">
    <source>
        <dbReference type="ARBA" id="ARBA00023125"/>
    </source>
</evidence>
<dbReference type="PROSITE" id="PS50048">
    <property type="entry name" value="ZN2_CY6_FUNGAL_2"/>
    <property type="match status" value="1"/>
</dbReference>
<comment type="caution">
    <text evidence="7">The sequence shown here is derived from an EMBL/GenBank/DDBJ whole genome shotgun (WGS) entry which is preliminary data.</text>
</comment>
<feature type="compositionally biased region" description="Polar residues" evidence="5">
    <location>
        <begin position="108"/>
        <end position="125"/>
    </location>
</feature>
<keyword evidence="2" id="KW-0238">DNA-binding</keyword>
<accession>A0AAW0GTM9</accession>